<evidence type="ECO:0000313" key="1">
    <source>
        <dbReference type="EMBL" id="GBO15005.1"/>
    </source>
</evidence>
<keyword evidence="2" id="KW-1185">Reference proteome</keyword>
<proteinExistence type="predicted"/>
<accession>A0A4Y2UPS8</accession>
<comment type="caution">
    <text evidence="1">The sequence shown here is derived from an EMBL/GenBank/DDBJ whole genome shotgun (WGS) entry which is preliminary data.</text>
</comment>
<evidence type="ECO:0000313" key="2">
    <source>
        <dbReference type="Proteomes" id="UP000499080"/>
    </source>
</evidence>
<gene>
    <name evidence="1" type="ORF">AVEN_262333_1</name>
</gene>
<name>A0A4Y2UPS8_ARAVE</name>
<dbReference type="AlphaFoldDB" id="A0A4Y2UPS8"/>
<dbReference type="EMBL" id="BGPR01039084">
    <property type="protein sequence ID" value="GBO15005.1"/>
    <property type="molecule type" value="Genomic_DNA"/>
</dbReference>
<sequence length="124" mass="13957">MSSSPLRKAAKRTLDSNDGLTFLKKISTREILEPSSGLQFPRISPIGDQRHQLHCSQQQRPPHQIQWFRTAGHPINIGVPDEQGRHETINRHSSSSLIPTSQGQLHVRGRGYCQDKSTHTATMK</sequence>
<organism evidence="1 2">
    <name type="scientific">Araneus ventricosus</name>
    <name type="common">Orbweaver spider</name>
    <name type="synonym">Epeira ventricosa</name>
    <dbReference type="NCBI Taxonomy" id="182803"/>
    <lineage>
        <taxon>Eukaryota</taxon>
        <taxon>Metazoa</taxon>
        <taxon>Ecdysozoa</taxon>
        <taxon>Arthropoda</taxon>
        <taxon>Chelicerata</taxon>
        <taxon>Arachnida</taxon>
        <taxon>Araneae</taxon>
        <taxon>Araneomorphae</taxon>
        <taxon>Entelegynae</taxon>
        <taxon>Araneoidea</taxon>
        <taxon>Araneidae</taxon>
        <taxon>Araneus</taxon>
    </lineage>
</organism>
<dbReference type="Proteomes" id="UP000499080">
    <property type="component" value="Unassembled WGS sequence"/>
</dbReference>
<evidence type="ECO:0008006" key="3">
    <source>
        <dbReference type="Google" id="ProtNLM"/>
    </source>
</evidence>
<protein>
    <recommendedName>
        <fullName evidence="3">Ig-like domain-containing protein</fullName>
    </recommendedName>
</protein>
<reference evidence="1 2" key="1">
    <citation type="journal article" date="2019" name="Sci. Rep.">
        <title>Orb-weaving spider Araneus ventricosus genome elucidates the spidroin gene catalogue.</title>
        <authorList>
            <person name="Kono N."/>
            <person name="Nakamura H."/>
            <person name="Ohtoshi R."/>
            <person name="Moran D.A.P."/>
            <person name="Shinohara A."/>
            <person name="Yoshida Y."/>
            <person name="Fujiwara M."/>
            <person name="Mori M."/>
            <person name="Tomita M."/>
            <person name="Arakawa K."/>
        </authorList>
    </citation>
    <scope>NUCLEOTIDE SEQUENCE [LARGE SCALE GENOMIC DNA]</scope>
</reference>